<feature type="transmembrane region" description="Helical" evidence="4">
    <location>
        <begin position="117"/>
        <end position="137"/>
    </location>
</feature>
<feature type="compositionally biased region" description="Basic and acidic residues" evidence="3">
    <location>
        <begin position="8"/>
        <end position="28"/>
    </location>
</feature>
<dbReference type="NCBIfam" id="TIGR00254">
    <property type="entry name" value="GGDEF"/>
    <property type="match status" value="1"/>
</dbReference>
<comment type="caution">
    <text evidence="6">The sequence shown here is derived from an EMBL/GenBank/DDBJ whole genome shotgun (WGS) entry which is preliminary data.</text>
</comment>
<evidence type="ECO:0000256" key="3">
    <source>
        <dbReference type="SAM" id="MobiDB-lite"/>
    </source>
</evidence>
<proteinExistence type="predicted"/>
<evidence type="ECO:0000256" key="2">
    <source>
        <dbReference type="ARBA" id="ARBA00034247"/>
    </source>
</evidence>
<feature type="transmembrane region" description="Helical" evidence="4">
    <location>
        <begin position="92"/>
        <end position="111"/>
    </location>
</feature>
<dbReference type="InterPro" id="IPR029787">
    <property type="entry name" value="Nucleotide_cyclase"/>
</dbReference>
<dbReference type="PANTHER" id="PTHR45138">
    <property type="entry name" value="REGULATORY COMPONENTS OF SENSORY TRANSDUCTION SYSTEM"/>
    <property type="match status" value="1"/>
</dbReference>
<evidence type="ECO:0000313" key="7">
    <source>
        <dbReference type="Proteomes" id="UP000313645"/>
    </source>
</evidence>
<feature type="transmembrane region" description="Helical" evidence="4">
    <location>
        <begin position="144"/>
        <end position="162"/>
    </location>
</feature>
<dbReference type="PANTHER" id="PTHR45138:SF9">
    <property type="entry name" value="DIGUANYLATE CYCLASE DGCM-RELATED"/>
    <property type="match status" value="1"/>
</dbReference>
<dbReference type="EMBL" id="SJDL01000007">
    <property type="protein sequence ID" value="TBW57622.1"/>
    <property type="molecule type" value="Genomic_DNA"/>
</dbReference>
<keyword evidence="4" id="KW-1133">Transmembrane helix</keyword>
<comment type="catalytic activity">
    <reaction evidence="2">
        <text>2 GTP = 3',3'-c-di-GMP + 2 diphosphate</text>
        <dbReference type="Rhea" id="RHEA:24898"/>
        <dbReference type="ChEBI" id="CHEBI:33019"/>
        <dbReference type="ChEBI" id="CHEBI:37565"/>
        <dbReference type="ChEBI" id="CHEBI:58805"/>
        <dbReference type="EC" id="2.7.7.65"/>
    </reaction>
</comment>
<dbReference type="RefSeq" id="WP_131480100.1">
    <property type="nucleotide sequence ID" value="NZ_SJDL01000007.1"/>
</dbReference>
<dbReference type="EC" id="2.7.7.65" evidence="1"/>
<accession>A0ABY1ZMJ9</accession>
<dbReference type="SUPFAM" id="SSF55073">
    <property type="entry name" value="Nucleotide cyclase"/>
    <property type="match status" value="1"/>
</dbReference>
<reference evidence="6 7" key="1">
    <citation type="submission" date="2019-02" db="EMBL/GenBank/DDBJ databases">
        <title>Marinobacter halodurans sp. nov., a marine bacterium isolated from sea tidal flat.</title>
        <authorList>
            <person name="Yoo Y."/>
            <person name="Lee D.W."/>
            <person name="Kim B.S."/>
            <person name="Kim J.-J."/>
        </authorList>
    </citation>
    <scope>NUCLEOTIDE SEQUENCE [LARGE SCALE GENOMIC DNA]</scope>
    <source>
        <strain evidence="6 7">YJ-S3-2</strain>
    </source>
</reference>
<keyword evidence="4" id="KW-0812">Transmembrane</keyword>
<dbReference type="CDD" id="cd01949">
    <property type="entry name" value="GGDEF"/>
    <property type="match status" value="1"/>
</dbReference>
<dbReference type="Gene3D" id="3.30.70.270">
    <property type="match status" value="1"/>
</dbReference>
<keyword evidence="7" id="KW-1185">Reference proteome</keyword>
<dbReference type="Pfam" id="PF00990">
    <property type="entry name" value="GGDEF"/>
    <property type="match status" value="1"/>
</dbReference>
<dbReference type="SMART" id="SM00267">
    <property type="entry name" value="GGDEF"/>
    <property type="match status" value="1"/>
</dbReference>
<keyword evidence="4" id="KW-0472">Membrane</keyword>
<evidence type="ECO:0000313" key="6">
    <source>
        <dbReference type="EMBL" id="TBW57622.1"/>
    </source>
</evidence>
<dbReference type="InterPro" id="IPR050469">
    <property type="entry name" value="Diguanylate_Cyclase"/>
</dbReference>
<dbReference type="InterPro" id="IPR043128">
    <property type="entry name" value="Rev_trsase/Diguanyl_cyclase"/>
</dbReference>
<sequence>MPKSLSGQRDREEATRNQETAARLREERRRAATDEHRQAANRILLFIFVDLVLLSGYLMTGAVSVTEVTVFGILGVCEVGFFRFAIARGWHLLNAGVGLSFGITCLFSAHILGFAFYVPQVGVLMLMLLITVIAMTALTLPVKYTAMLCTVIGLCAAVLMHVRNTRLTMPMGSWPEQVLSALWFALLLGRGALLNLKGRELRVALGRESAALAEALDQLEHSATRDELTGVPNRRAAMNVLSEELARSRRTGRPFSVALFDVDKFKQINDLLGHGAGDQVLMQFASVASAAVRDTDCFSRFGGEEFLLIMPEQLNPDSAALAADRLRRLIEQYPWSTIDQNLVVTVSAGVSTLNGLESAEQLIARADKGLYVAKNEGRNRVCIG</sequence>
<dbReference type="Proteomes" id="UP000313645">
    <property type="component" value="Unassembled WGS sequence"/>
</dbReference>
<feature type="transmembrane region" description="Helical" evidence="4">
    <location>
        <begin position="39"/>
        <end position="59"/>
    </location>
</feature>
<feature type="region of interest" description="Disordered" evidence="3">
    <location>
        <begin position="1"/>
        <end position="28"/>
    </location>
</feature>
<organism evidence="6 7">
    <name type="scientific">Marinobacter halodurans</name>
    <dbReference type="NCBI Taxonomy" id="2528979"/>
    <lineage>
        <taxon>Bacteria</taxon>
        <taxon>Pseudomonadati</taxon>
        <taxon>Pseudomonadota</taxon>
        <taxon>Gammaproteobacteria</taxon>
        <taxon>Pseudomonadales</taxon>
        <taxon>Marinobacteraceae</taxon>
        <taxon>Marinobacter</taxon>
    </lineage>
</organism>
<dbReference type="PROSITE" id="PS50887">
    <property type="entry name" value="GGDEF"/>
    <property type="match status" value="1"/>
</dbReference>
<name>A0ABY1ZMJ9_9GAMM</name>
<evidence type="ECO:0000259" key="5">
    <source>
        <dbReference type="PROSITE" id="PS50887"/>
    </source>
</evidence>
<feature type="transmembrane region" description="Helical" evidence="4">
    <location>
        <begin position="65"/>
        <end position="85"/>
    </location>
</feature>
<feature type="domain" description="GGDEF" evidence="5">
    <location>
        <begin position="253"/>
        <end position="384"/>
    </location>
</feature>
<protein>
    <recommendedName>
        <fullName evidence="1">diguanylate cyclase</fullName>
        <ecNumber evidence="1">2.7.7.65</ecNumber>
    </recommendedName>
</protein>
<feature type="transmembrane region" description="Helical" evidence="4">
    <location>
        <begin position="174"/>
        <end position="193"/>
    </location>
</feature>
<gene>
    <name evidence="6" type="ORF">EZI54_06160</name>
</gene>
<dbReference type="InterPro" id="IPR000160">
    <property type="entry name" value="GGDEF_dom"/>
</dbReference>
<evidence type="ECO:0000256" key="4">
    <source>
        <dbReference type="SAM" id="Phobius"/>
    </source>
</evidence>
<evidence type="ECO:0000256" key="1">
    <source>
        <dbReference type="ARBA" id="ARBA00012528"/>
    </source>
</evidence>